<organism evidence="2 3">
    <name type="scientific">Portunus trituberculatus</name>
    <name type="common">Swimming crab</name>
    <name type="synonym">Neptunus trituberculatus</name>
    <dbReference type="NCBI Taxonomy" id="210409"/>
    <lineage>
        <taxon>Eukaryota</taxon>
        <taxon>Metazoa</taxon>
        <taxon>Ecdysozoa</taxon>
        <taxon>Arthropoda</taxon>
        <taxon>Crustacea</taxon>
        <taxon>Multicrustacea</taxon>
        <taxon>Malacostraca</taxon>
        <taxon>Eumalacostraca</taxon>
        <taxon>Eucarida</taxon>
        <taxon>Decapoda</taxon>
        <taxon>Pleocyemata</taxon>
        <taxon>Brachyura</taxon>
        <taxon>Eubrachyura</taxon>
        <taxon>Portunoidea</taxon>
        <taxon>Portunidae</taxon>
        <taxon>Portuninae</taxon>
        <taxon>Portunus</taxon>
    </lineage>
</organism>
<feature type="compositionally biased region" description="Polar residues" evidence="1">
    <location>
        <begin position="9"/>
        <end position="18"/>
    </location>
</feature>
<dbReference type="AlphaFoldDB" id="A0A5B7GBF7"/>
<comment type="caution">
    <text evidence="2">The sequence shown here is derived from an EMBL/GenBank/DDBJ whole genome shotgun (WGS) entry which is preliminary data.</text>
</comment>
<proteinExistence type="predicted"/>
<sequence length="78" mass="8482">MPHKEHSTHSALSDNPAHTSPAHPSPTRTGHRPKVYGDEDGRAGRHNTGYGGIWSRAITQRCIQNRGAADMNAMSHSN</sequence>
<evidence type="ECO:0000256" key="1">
    <source>
        <dbReference type="SAM" id="MobiDB-lite"/>
    </source>
</evidence>
<evidence type="ECO:0000313" key="3">
    <source>
        <dbReference type="Proteomes" id="UP000324222"/>
    </source>
</evidence>
<dbReference type="EMBL" id="VSRR010014755">
    <property type="protein sequence ID" value="MPC57401.1"/>
    <property type="molecule type" value="Genomic_DNA"/>
</dbReference>
<keyword evidence="3" id="KW-1185">Reference proteome</keyword>
<evidence type="ECO:0000313" key="2">
    <source>
        <dbReference type="EMBL" id="MPC57401.1"/>
    </source>
</evidence>
<accession>A0A5B7GBF7</accession>
<dbReference type="Proteomes" id="UP000324222">
    <property type="component" value="Unassembled WGS sequence"/>
</dbReference>
<protein>
    <submittedName>
        <fullName evidence="2">Uncharacterized protein</fullName>
    </submittedName>
</protein>
<name>A0A5B7GBF7_PORTR</name>
<feature type="region of interest" description="Disordered" evidence="1">
    <location>
        <begin position="1"/>
        <end position="51"/>
    </location>
</feature>
<reference evidence="2 3" key="1">
    <citation type="submission" date="2019-05" db="EMBL/GenBank/DDBJ databases">
        <title>Another draft genome of Portunus trituberculatus and its Hox gene families provides insights of decapod evolution.</title>
        <authorList>
            <person name="Jeong J.-H."/>
            <person name="Song I."/>
            <person name="Kim S."/>
            <person name="Choi T."/>
            <person name="Kim D."/>
            <person name="Ryu S."/>
            <person name="Kim W."/>
        </authorList>
    </citation>
    <scope>NUCLEOTIDE SEQUENCE [LARGE SCALE GENOMIC DNA]</scope>
    <source>
        <tissue evidence="2">Muscle</tissue>
    </source>
</reference>
<gene>
    <name evidence="2" type="ORF">E2C01_051380</name>
</gene>